<dbReference type="GO" id="GO:0042791">
    <property type="term" value="P:5S class rRNA transcription by RNA polymerase III"/>
    <property type="evidence" value="ECO:0007669"/>
    <property type="project" value="TreeGrafter"/>
</dbReference>
<dbReference type="PROSITE" id="PS51294">
    <property type="entry name" value="HTH_MYB"/>
    <property type="match status" value="1"/>
</dbReference>
<dbReference type="PROSITE" id="PS50090">
    <property type="entry name" value="MYB_LIKE"/>
    <property type="match status" value="1"/>
</dbReference>
<keyword evidence="5" id="KW-0539">Nucleus</keyword>
<evidence type="ECO:0000256" key="6">
    <source>
        <dbReference type="SAM" id="MobiDB-lite"/>
    </source>
</evidence>
<feature type="region of interest" description="Disordered" evidence="6">
    <location>
        <begin position="1863"/>
        <end position="1888"/>
    </location>
</feature>
<feature type="domain" description="HTH myb-type" evidence="8">
    <location>
        <begin position="1829"/>
        <end position="1864"/>
    </location>
</feature>
<dbReference type="GO" id="GO:0005634">
    <property type="term" value="C:nucleus"/>
    <property type="evidence" value="ECO:0007669"/>
    <property type="project" value="UniProtKB-SubCell"/>
</dbReference>
<dbReference type="InterPro" id="IPR056428">
    <property type="entry name" value="WH_GTF3C1"/>
</dbReference>
<evidence type="ECO:0000256" key="5">
    <source>
        <dbReference type="ARBA" id="ARBA00023242"/>
    </source>
</evidence>
<feature type="compositionally biased region" description="Basic residues" evidence="6">
    <location>
        <begin position="967"/>
        <end position="979"/>
    </location>
</feature>
<feature type="domain" description="Myb-like" evidence="7">
    <location>
        <begin position="1824"/>
        <end position="1860"/>
    </location>
</feature>
<reference evidence="9" key="1">
    <citation type="submission" date="2020-08" db="EMBL/GenBank/DDBJ databases">
        <title>Plant Genome Project.</title>
        <authorList>
            <person name="Zhang R.-G."/>
        </authorList>
    </citation>
    <scope>NUCLEOTIDE SEQUENCE</scope>
    <source>
        <strain evidence="9">WSP0</strain>
        <tissue evidence="9">Leaf</tissue>
    </source>
</reference>
<dbReference type="Pfam" id="PF24655">
    <property type="entry name" value="DUF7645"/>
    <property type="match status" value="1"/>
</dbReference>
<protein>
    <recommendedName>
        <fullName evidence="11">B-block binding subunit of TFIIIC</fullName>
    </recommendedName>
</protein>
<dbReference type="Pfam" id="PF04182">
    <property type="entry name" value="B-block_TFIIIC"/>
    <property type="match status" value="1"/>
</dbReference>
<dbReference type="InterPro" id="IPR056020">
    <property type="entry name" value="DUF7599"/>
</dbReference>
<evidence type="ECO:0000259" key="8">
    <source>
        <dbReference type="PROSITE" id="PS51294"/>
    </source>
</evidence>
<dbReference type="InterPro" id="IPR056063">
    <property type="entry name" value="DUF7646"/>
</dbReference>
<dbReference type="Pfam" id="PF24101">
    <property type="entry name" value="WHD_GTF3C1"/>
    <property type="match status" value="1"/>
</dbReference>
<dbReference type="InterPro" id="IPR044210">
    <property type="entry name" value="Tfc3-like"/>
</dbReference>
<evidence type="ECO:0000313" key="9">
    <source>
        <dbReference type="EMBL" id="KAG5537951.1"/>
    </source>
</evidence>
<evidence type="ECO:0000256" key="3">
    <source>
        <dbReference type="ARBA" id="ARBA00023125"/>
    </source>
</evidence>
<dbReference type="Pfam" id="PF23704">
    <property type="entry name" value="WHD_GTF3C1_N"/>
    <property type="match status" value="1"/>
</dbReference>
<dbReference type="InterPro" id="IPR007309">
    <property type="entry name" value="TFIIIC_Bblock-bd"/>
</dbReference>
<dbReference type="InterPro" id="IPR017930">
    <property type="entry name" value="Myb_dom"/>
</dbReference>
<dbReference type="InterPro" id="IPR056062">
    <property type="entry name" value="DUF7645"/>
</dbReference>
<dbReference type="PANTHER" id="PTHR15180">
    <property type="entry name" value="GENERAL TRANSCRIPTION FACTOR 3C POLYPEPTIDE 1"/>
    <property type="match status" value="1"/>
</dbReference>
<proteinExistence type="predicted"/>
<evidence type="ECO:0000256" key="4">
    <source>
        <dbReference type="ARBA" id="ARBA00023163"/>
    </source>
</evidence>
<keyword evidence="3" id="KW-0238">DNA-binding</keyword>
<dbReference type="PANTHER" id="PTHR15180:SF1">
    <property type="entry name" value="GENERAL TRANSCRIPTION FACTOR 3C POLYPEPTIDE 1"/>
    <property type="match status" value="1"/>
</dbReference>
<dbReference type="EMBL" id="JACTNZ010000008">
    <property type="protein sequence ID" value="KAG5537951.1"/>
    <property type="molecule type" value="Genomic_DNA"/>
</dbReference>
<dbReference type="CDD" id="cd16169">
    <property type="entry name" value="Tau138_eWH"/>
    <property type="match status" value="1"/>
</dbReference>
<dbReference type="InterPro" id="IPR056467">
    <property type="entry name" value="eWH_GTF3C1"/>
</dbReference>
<feature type="region of interest" description="Disordered" evidence="6">
    <location>
        <begin position="954"/>
        <end position="1032"/>
    </location>
</feature>
<dbReference type="Proteomes" id="UP000823749">
    <property type="component" value="Chromosome 8"/>
</dbReference>
<dbReference type="CDD" id="cd00167">
    <property type="entry name" value="SANT"/>
    <property type="match status" value="1"/>
</dbReference>
<dbReference type="InterPro" id="IPR009057">
    <property type="entry name" value="Homeodomain-like_sf"/>
</dbReference>
<dbReference type="SUPFAM" id="SSF46689">
    <property type="entry name" value="Homeodomain-like"/>
    <property type="match status" value="1"/>
</dbReference>
<evidence type="ECO:0000313" key="10">
    <source>
        <dbReference type="Proteomes" id="UP000823749"/>
    </source>
</evidence>
<keyword evidence="10" id="KW-1185">Reference proteome</keyword>
<feature type="region of interest" description="Disordered" evidence="6">
    <location>
        <begin position="1241"/>
        <end position="1268"/>
    </location>
</feature>
<name>A0AAV6J9V8_9ERIC</name>
<evidence type="ECO:0008006" key="11">
    <source>
        <dbReference type="Google" id="ProtNLM"/>
    </source>
</evidence>
<keyword evidence="4" id="KW-0804">Transcription</keyword>
<dbReference type="Pfam" id="PF24538">
    <property type="entry name" value="DUF7599"/>
    <property type="match status" value="1"/>
</dbReference>
<dbReference type="Pfam" id="PF24658">
    <property type="entry name" value="DUF7647"/>
    <property type="match status" value="1"/>
</dbReference>
<dbReference type="GO" id="GO:0000127">
    <property type="term" value="C:transcription factor TFIIIC complex"/>
    <property type="evidence" value="ECO:0007669"/>
    <property type="project" value="InterPro"/>
</dbReference>
<dbReference type="InterPro" id="IPR001005">
    <property type="entry name" value="SANT/Myb"/>
</dbReference>
<dbReference type="Gene3D" id="1.10.10.60">
    <property type="entry name" value="Homeodomain-like"/>
    <property type="match status" value="1"/>
</dbReference>
<gene>
    <name evidence="9" type="ORF">RHGRI_025146</name>
</gene>
<dbReference type="Pfam" id="PF00249">
    <property type="entry name" value="Myb_DNA-binding"/>
    <property type="match status" value="1"/>
</dbReference>
<evidence type="ECO:0000259" key="7">
    <source>
        <dbReference type="PROSITE" id="PS50090"/>
    </source>
</evidence>
<sequence>MDSIVHSALEEICSFGAAGLPLPTLWPKLHSPLSSHGLPLCPNVKQSLWTNLRNVPGLQFEAGGASFGSNDPGIQSVEECERLRLKIVAAEHLRDSFVGVYDIKASDAAISGPQRREDMTTLLARKTNGITQSEIAKEFGIKGNNIFYVLRNLECRGLIVRQSTLVRTKEANSEGELKNSSIVNTNMLHLYRYAKHLGCQQRLEITKEDKRMVANENMDVNTVSGDGAGEGCVKEDVHVKDYLPALKAICDKLDQAGDKILLVEDIKRDLGYRTPTGHRAWRNICNRLKDARIVEEFCAKLNEKEVSCLRLLKSFSLKDDVDTEQQVKFGKRGQITEQLLELPIEHQIYGIVAAEGSKGLTITEICKRLGINNKRYYRRLLTMFSRFGMPLEVENLNRGLAYRVWTSENFNLEASNKFVSKPENVSNENGTYNPPDGNLARHEKSAQAIPELDLWTSNVNIEYDGKAHEEVIEPELSHASPSNELQVVSAVAVSNVATVETSSLDLSTPRRRRSYEKYPCLTSTASSVRREQWILLRLQEEKFIIRAELTRELESLEKDKLTKMDRKTVNRTLIKLQEEGHCKCIRVSVPVVTNCSRSRTTDVVLQPSLEVSPELLGKIHEKLRSFDMEIRAQCSSRSKKGQSVPVIDGVQRIFKSAKSDDQAERSEAMRANGFVLAKMVRTKLLHIYLWGYVSGSPGWDDALSFGKPGYDLKNPHSTCKIFALDATIKAMPVELFLQVVGSTRKFEDMVEKCRSGLRLSDLPDKEYKSLMDTLATGRLSCIIDRLRRLKLIRLERDGHSEEITNIPHATLTHALELKPYIEEPVSIVMASSGVFSFDLRPQVRHDFILSSRKAVDEYWNTLEFSYAAADSKAALHAFPGSAVPEVFLWRTWASVRVMTADQRAELLKRVVNDDLNKKLPFKECEKIAEDLNLTLEQVLRVYYDKRQKRLARFQGGSDARGEEFQPQKKRHVSSSRKRKNTSEGRSSRRKKIGIVDKKTSGQGLGRETDTEDQFLDGQNAPIASSGEDSHLHTFQDGDRMEAIEEVESKEEVEHHSFIHECAFSSIKSTRQRKFSWTEKAERQLVIEYVRYRAALGANFHCTDWSSLRDLPAPPAACKRRMALLNSDLKFRKAVLRLCNMLGERYAKHLDKLQNKSLSHGDCRGIVEDSLFGKNLHRSLSCNDEHSEDMYFEGRWDDFDDVCIKVALDEVLHYKRIAKRDASKRARSVPVEWSELNMDAGGHDHLGSGPVSEDIRKHGGGNNVCPRRSRRRRLPQKYSKLLHEGSSVSRWAHESVAVSNAAELFKLVFLSTSTAPEVPNLLAETLRRYSEHDLFAAFNYLREKKIMVGGSGGNPFILSQQFLQSISSSPFPTNTGNRAAKFASWLQEKEKELMEDGIDITAELQCGDVFHLCALVSSGEWLISPCLPDEGVGEAEDLRILKQKFDSSEFRSGERAKKLKSSLAGEGEIISCGEGELIPRRGKGFPGILLTISRAIISTSDTMDLFKDGNNHSGMLFSGENDQVIQSSSVNIGATAFPSDHIKEILYEGSSIPTAVAAGESEWETMTIYAARLMALPTDQQKTCSFYPELFRNVYSAIQKAGDQGLSMEEVSQVINMEGENIQELIVEVLEAFGRALKVNAYDSVHIVDSLYRSKYFLTSVANCNQDLEVSLLAYTKIDNGQVNPPTENLEDHGANVPKDLSMDSDEVHKVTILNLPEEVYHPSSEMWGSKKSGGWKQAKVIAQGNGHEGETFGFCSDDFDLCTPILPWVNGDGTINTVVHKGLVRRVLGLVMQNPGILEEGIINRMSVLNPQSCRSLLKLMIMDNHIIVRKMHETTWALIAKRLPGRTDNEIKNYWNTNLAKKSHDKKSKLPIKLPQPKPQGKKKPIEKPEVKAQTYNSVKCSKTPLIPPDQEIQLTSVLQNEILVPLDDDSFNFLMEIDFGDVFVPVVDFSPHAQCGQMNVRKSDIVNHVKGDDNCILSLQSEDGFVRENEMKGVQIQPSLDLELRRVASFLELEEDEWNGDGH</sequence>
<organism evidence="9 10">
    <name type="scientific">Rhododendron griersonianum</name>
    <dbReference type="NCBI Taxonomy" id="479676"/>
    <lineage>
        <taxon>Eukaryota</taxon>
        <taxon>Viridiplantae</taxon>
        <taxon>Streptophyta</taxon>
        <taxon>Embryophyta</taxon>
        <taxon>Tracheophyta</taxon>
        <taxon>Spermatophyta</taxon>
        <taxon>Magnoliopsida</taxon>
        <taxon>eudicotyledons</taxon>
        <taxon>Gunneridae</taxon>
        <taxon>Pentapetalae</taxon>
        <taxon>asterids</taxon>
        <taxon>Ericales</taxon>
        <taxon>Ericaceae</taxon>
        <taxon>Ericoideae</taxon>
        <taxon>Rhodoreae</taxon>
        <taxon>Rhododendron</taxon>
    </lineage>
</organism>
<accession>A0AAV6J9V8</accession>
<comment type="caution">
    <text evidence="9">The sequence shown here is derived from an EMBL/GenBank/DDBJ whole genome shotgun (WGS) entry which is preliminary data.</text>
</comment>
<dbReference type="GO" id="GO:0006384">
    <property type="term" value="P:transcription initiation at RNA polymerase III promoter"/>
    <property type="evidence" value="ECO:0007669"/>
    <property type="project" value="InterPro"/>
</dbReference>
<dbReference type="GO" id="GO:0003677">
    <property type="term" value="F:DNA binding"/>
    <property type="evidence" value="ECO:0007669"/>
    <property type="project" value="UniProtKB-KW"/>
</dbReference>
<keyword evidence="2" id="KW-0597">Phosphoprotein</keyword>
<evidence type="ECO:0000256" key="2">
    <source>
        <dbReference type="ARBA" id="ARBA00022553"/>
    </source>
</evidence>
<dbReference type="InterPro" id="IPR056064">
    <property type="entry name" value="DUF7647"/>
</dbReference>
<evidence type="ECO:0000256" key="1">
    <source>
        <dbReference type="ARBA" id="ARBA00004123"/>
    </source>
</evidence>
<dbReference type="Pfam" id="PF24657">
    <property type="entry name" value="DUF7646"/>
    <property type="match status" value="1"/>
</dbReference>
<dbReference type="InterPro" id="IPR035625">
    <property type="entry name" value="Tfc3-like_eWH"/>
</dbReference>
<comment type="subcellular location">
    <subcellularLocation>
        <location evidence="1">Nucleus</location>
    </subcellularLocation>
</comment>